<dbReference type="GO" id="GO:0005840">
    <property type="term" value="C:ribosome"/>
    <property type="evidence" value="ECO:0007669"/>
    <property type="project" value="UniProtKB-KW"/>
</dbReference>
<dbReference type="EMBL" id="FOKC01000002">
    <property type="protein sequence ID" value="SFA94992.1"/>
    <property type="molecule type" value="Genomic_DNA"/>
</dbReference>
<feature type="domain" description="N-acetyltransferase" evidence="3">
    <location>
        <begin position="8"/>
        <end position="163"/>
    </location>
</feature>
<keyword evidence="7" id="KW-1185">Reference proteome</keyword>
<reference evidence="4 7" key="2">
    <citation type="submission" date="2017-12" db="EMBL/GenBank/DDBJ databases">
        <title>Pharmacopeia of the Arctic Ocean.</title>
        <authorList>
            <person name="Collins E."/>
            <person name="Ducluzeau A.-L."/>
        </authorList>
    </citation>
    <scope>NUCLEOTIDE SEQUENCE [LARGE SCALE GENOMIC DNA]</scope>
    <source>
        <strain evidence="4 7">DSM 23325</strain>
    </source>
</reference>
<dbReference type="InterPro" id="IPR050832">
    <property type="entry name" value="Bact_Acetyltransf"/>
</dbReference>
<evidence type="ECO:0000256" key="2">
    <source>
        <dbReference type="ARBA" id="ARBA00023315"/>
    </source>
</evidence>
<dbReference type="CDD" id="cd04301">
    <property type="entry name" value="NAT_SF"/>
    <property type="match status" value="1"/>
</dbReference>
<dbReference type="PROSITE" id="PS51186">
    <property type="entry name" value="GNAT"/>
    <property type="match status" value="1"/>
</dbReference>
<dbReference type="PANTHER" id="PTHR43877:SF2">
    <property type="entry name" value="AMINOALKYLPHOSPHONATE N-ACETYLTRANSFERASE-RELATED"/>
    <property type="match status" value="1"/>
</dbReference>
<dbReference type="Proteomes" id="UP000199113">
    <property type="component" value="Unassembled WGS sequence"/>
</dbReference>
<protein>
    <submittedName>
        <fullName evidence="4">N-acetyltransferase</fullName>
    </submittedName>
    <submittedName>
        <fullName evidence="5">Ribosomal protein S18 acetylase RimI</fullName>
    </submittedName>
</protein>
<name>A0A1I0X1V3_9ACTN</name>
<dbReference type="PANTHER" id="PTHR43877">
    <property type="entry name" value="AMINOALKYLPHOSPHONATE N-ACETYLTRANSFERASE-RELATED-RELATED"/>
    <property type="match status" value="1"/>
</dbReference>
<organism evidence="5 6">
    <name type="scientific">Nocardioides alpinus</name>
    <dbReference type="NCBI Taxonomy" id="748909"/>
    <lineage>
        <taxon>Bacteria</taxon>
        <taxon>Bacillati</taxon>
        <taxon>Actinomycetota</taxon>
        <taxon>Actinomycetes</taxon>
        <taxon>Propionibacteriales</taxon>
        <taxon>Nocardioidaceae</taxon>
        <taxon>Nocardioides</taxon>
    </lineage>
</organism>
<evidence type="ECO:0000259" key="3">
    <source>
        <dbReference type="PROSITE" id="PS51186"/>
    </source>
</evidence>
<gene>
    <name evidence="4" type="ORF">CXG46_00455</name>
    <name evidence="5" type="ORF">SAMN05192575_10282</name>
</gene>
<dbReference type="OrthoDB" id="5243635at2"/>
<proteinExistence type="predicted"/>
<dbReference type="RefSeq" id="WP_091195780.1">
    <property type="nucleotide sequence ID" value="NZ_FOKC01000002.1"/>
</dbReference>
<evidence type="ECO:0000313" key="5">
    <source>
        <dbReference type="EMBL" id="SFA94992.1"/>
    </source>
</evidence>
<accession>A0A1I0X1V3</accession>
<dbReference type="STRING" id="748909.SAMN05192575_10282"/>
<keyword evidence="5" id="KW-0689">Ribosomal protein</keyword>
<dbReference type="AlphaFoldDB" id="A0A1I0X1V3"/>
<sequence>MPRTLITPIADEETRRLAVEVWAAARSASGPRPQPARAQRVAEKMATRTAGGDVALLAHYGERPAGMLVAEPFVGDDGPDDSCGHLSMVFVDPALWGCGVAGALLRSLQRGDHGPGWTRLSVWTRETNRRARRLYAARGFTDTGERAALHEGEVICRWEWRAEE</sequence>
<evidence type="ECO:0000313" key="4">
    <source>
        <dbReference type="EMBL" id="PKH44073.1"/>
    </source>
</evidence>
<reference evidence="5" key="1">
    <citation type="submission" date="2016-10" db="EMBL/GenBank/DDBJ databases">
        <authorList>
            <person name="de Groot N.N."/>
        </authorList>
    </citation>
    <scope>NUCLEOTIDE SEQUENCE [LARGE SCALE GENOMIC DNA]</scope>
    <source>
        <strain evidence="5">CGMCC 1.10697</strain>
    </source>
</reference>
<evidence type="ECO:0000256" key="1">
    <source>
        <dbReference type="ARBA" id="ARBA00022679"/>
    </source>
</evidence>
<dbReference type="Proteomes" id="UP000233565">
    <property type="component" value="Unassembled WGS sequence"/>
</dbReference>
<dbReference type="InterPro" id="IPR000182">
    <property type="entry name" value="GNAT_dom"/>
</dbReference>
<dbReference type="EMBL" id="PJBV01000010">
    <property type="protein sequence ID" value="PKH44073.1"/>
    <property type="molecule type" value="Genomic_DNA"/>
</dbReference>
<dbReference type="SUPFAM" id="SSF55729">
    <property type="entry name" value="Acyl-CoA N-acyltransferases (Nat)"/>
    <property type="match status" value="1"/>
</dbReference>
<dbReference type="Pfam" id="PF00583">
    <property type="entry name" value="Acetyltransf_1"/>
    <property type="match status" value="1"/>
</dbReference>
<keyword evidence="1" id="KW-0808">Transferase</keyword>
<evidence type="ECO:0000313" key="6">
    <source>
        <dbReference type="Proteomes" id="UP000199113"/>
    </source>
</evidence>
<keyword evidence="5" id="KW-0687">Ribonucleoprotein</keyword>
<evidence type="ECO:0000313" key="7">
    <source>
        <dbReference type="Proteomes" id="UP000233565"/>
    </source>
</evidence>
<dbReference type="Gene3D" id="3.40.630.30">
    <property type="match status" value="1"/>
</dbReference>
<keyword evidence="2" id="KW-0012">Acyltransferase</keyword>
<dbReference type="InterPro" id="IPR016181">
    <property type="entry name" value="Acyl_CoA_acyltransferase"/>
</dbReference>
<dbReference type="GO" id="GO:0016747">
    <property type="term" value="F:acyltransferase activity, transferring groups other than amino-acyl groups"/>
    <property type="evidence" value="ECO:0007669"/>
    <property type="project" value="InterPro"/>
</dbReference>